<dbReference type="AlphaFoldDB" id="A0A9Q3J2J4"/>
<protein>
    <recommendedName>
        <fullName evidence="1">Reverse transcriptase Ty1/copia-type domain-containing protein</fullName>
    </recommendedName>
</protein>
<evidence type="ECO:0000259" key="1">
    <source>
        <dbReference type="Pfam" id="PF07727"/>
    </source>
</evidence>
<comment type="caution">
    <text evidence="2">The sequence shown here is derived from an EMBL/GenBank/DDBJ whole genome shotgun (WGS) entry which is preliminary data.</text>
</comment>
<evidence type="ECO:0000313" key="3">
    <source>
        <dbReference type="Proteomes" id="UP000765509"/>
    </source>
</evidence>
<name>A0A9Q3J2J4_9BASI</name>
<proteinExistence type="predicted"/>
<dbReference type="Proteomes" id="UP000765509">
    <property type="component" value="Unassembled WGS sequence"/>
</dbReference>
<sequence>MESLNVWEVIYLDPGYRLIGTTWVFKTKRNHLGKIVEHKAHLCAQGFTQTAGIDYNKTYLLTVCFNSLHTLIAFAATNSLPFHQKSAFLNDSLNETVYLLLPQGLDLAREKYCLHLQKAIYGLKQAPLAWYDRLKSWLAASRFAACVLDPCVFYQNRNHPLWLYVHVDEIVIFSTDESSFKTEISKELEIKDIGPADLMLGVKVMRLPNGISLDQQHFADSLLFLYGMQECRPVSMPLPPNNQYLPVTKEEALEFKKLAVNYRSAIGSINHLSMDTRTDLSHAISLLSQFLENPGVTHWSGFLHVLRYLRGFFILKVPLKTRKQPSVSLSTTEAEYKALCDLTSELLWLGQWVKECCLFSTIATIVVHEDNQSCINAANGDCNFNNKRMKHVNIQLHFLKEVIHSSAIRLIYTPTYAMIADFLTKSVPCPTLSRALSCLSVIRLGVRGDVENHLNTDQDD</sequence>
<dbReference type="PANTHER" id="PTHR11439:SF467">
    <property type="entry name" value="INTEGRASE CATALYTIC DOMAIN-CONTAINING PROTEIN"/>
    <property type="match status" value="1"/>
</dbReference>
<dbReference type="PANTHER" id="PTHR11439">
    <property type="entry name" value="GAG-POL-RELATED RETROTRANSPOSON"/>
    <property type="match status" value="1"/>
</dbReference>
<keyword evidence="3" id="KW-1185">Reference proteome</keyword>
<organism evidence="2 3">
    <name type="scientific">Austropuccinia psidii MF-1</name>
    <dbReference type="NCBI Taxonomy" id="1389203"/>
    <lineage>
        <taxon>Eukaryota</taxon>
        <taxon>Fungi</taxon>
        <taxon>Dikarya</taxon>
        <taxon>Basidiomycota</taxon>
        <taxon>Pucciniomycotina</taxon>
        <taxon>Pucciniomycetes</taxon>
        <taxon>Pucciniales</taxon>
        <taxon>Sphaerophragmiaceae</taxon>
        <taxon>Austropuccinia</taxon>
    </lineage>
</organism>
<gene>
    <name evidence="2" type="ORF">O181_093989</name>
</gene>
<dbReference type="SUPFAM" id="SSF56672">
    <property type="entry name" value="DNA/RNA polymerases"/>
    <property type="match status" value="1"/>
</dbReference>
<dbReference type="Pfam" id="PF07727">
    <property type="entry name" value="RVT_2"/>
    <property type="match status" value="1"/>
</dbReference>
<dbReference type="CDD" id="cd09272">
    <property type="entry name" value="RNase_HI_RT_Ty1"/>
    <property type="match status" value="1"/>
</dbReference>
<accession>A0A9Q3J2J4</accession>
<dbReference type="InterPro" id="IPR043502">
    <property type="entry name" value="DNA/RNA_pol_sf"/>
</dbReference>
<reference evidence="2" key="1">
    <citation type="submission" date="2021-03" db="EMBL/GenBank/DDBJ databases">
        <title>Draft genome sequence of rust myrtle Austropuccinia psidii MF-1, a brazilian biotype.</title>
        <authorList>
            <person name="Quecine M.C."/>
            <person name="Pachon D.M.R."/>
            <person name="Bonatelli M.L."/>
            <person name="Correr F.H."/>
            <person name="Franceschini L.M."/>
            <person name="Leite T.F."/>
            <person name="Margarido G.R.A."/>
            <person name="Almeida C.A."/>
            <person name="Ferrarezi J.A."/>
            <person name="Labate C.A."/>
        </authorList>
    </citation>
    <scope>NUCLEOTIDE SEQUENCE</scope>
    <source>
        <strain evidence="2">MF-1</strain>
    </source>
</reference>
<evidence type="ECO:0000313" key="2">
    <source>
        <dbReference type="EMBL" id="MBW0554274.1"/>
    </source>
</evidence>
<dbReference type="EMBL" id="AVOT02060910">
    <property type="protein sequence ID" value="MBW0554274.1"/>
    <property type="molecule type" value="Genomic_DNA"/>
</dbReference>
<dbReference type="InterPro" id="IPR013103">
    <property type="entry name" value="RVT_2"/>
</dbReference>
<feature type="domain" description="Reverse transcriptase Ty1/copia-type" evidence="1">
    <location>
        <begin position="5"/>
        <end position="238"/>
    </location>
</feature>